<dbReference type="STRING" id="1121301.SAMN02745912_03000"/>
<sequence>MFLIYKITFITGILYAVATLILGHLFDSLDFDGDVDFPILSFIPIKPITIVTFITVFGGVGIMATLNGFSTVVSLIISLAIAYITTFIIYKLLVLPLFKAQNTSAASQKDLIGMTANVTSKIMENGFGQITYTNKGNTYSSPAKSINNKAIERGTEVVIISIDNNVFYVETSEELFSEI</sequence>
<evidence type="ECO:0000259" key="2">
    <source>
        <dbReference type="Pfam" id="PF25842"/>
    </source>
</evidence>
<evidence type="ECO:0000313" key="4">
    <source>
        <dbReference type="Proteomes" id="UP000184465"/>
    </source>
</evidence>
<dbReference type="GO" id="GO:0008233">
    <property type="term" value="F:peptidase activity"/>
    <property type="evidence" value="ECO:0007669"/>
    <property type="project" value="UniProtKB-KW"/>
</dbReference>
<keyword evidence="1" id="KW-0472">Membrane</keyword>
<dbReference type="InterPro" id="IPR012340">
    <property type="entry name" value="NA-bd_OB-fold"/>
</dbReference>
<dbReference type="InterPro" id="IPR058653">
    <property type="entry name" value="NfeD2_TM"/>
</dbReference>
<dbReference type="Proteomes" id="UP000184465">
    <property type="component" value="Unassembled WGS sequence"/>
</dbReference>
<dbReference type="Pfam" id="PF25842">
    <property type="entry name" value="NfeD_TM"/>
    <property type="match status" value="1"/>
</dbReference>
<feature type="transmembrane region" description="Helical" evidence="1">
    <location>
        <begin position="38"/>
        <end position="60"/>
    </location>
</feature>
<keyword evidence="1" id="KW-1133">Transmembrane helix</keyword>
<keyword evidence="4" id="KW-1185">Reference proteome</keyword>
<accession>A0A1M6RL44</accession>
<dbReference type="RefSeq" id="WP_073151828.1">
    <property type="nucleotide sequence ID" value="NZ_FRAG01000048.1"/>
</dbReference>
<gene>
    <name evidence="3" type="ORF">SAMN02745912_03000</name>
</gene>
<name>A0A1M6RL44_PARC5</name>
<evidence type="ECO:0000256" key="1">
    <source>
        <dbReference type="SAM" id="Phobius"/>
    </source>
</evidence>
<keyword evidence="3" id="KW-0645">Protease</keyword>
<dbReference type="EMBL" id="FRAG01000048">
    <property type="protein sequence ID" value="SHK33067.1"/>
    <property type="molecule type" value="Genomic_DNA"/>
</dbReference>
<dbReference type="AlphaFoldDB" id="A0A1M6RL44"/>
<organism evidence="3 4">
    <name type="scientific">Paramaledivibacter caminithermalis (strain DSM 15212 / CIP 107654 / DViRD3)</name>
    <name type="common">Clostridium caminithermale</name>
    <dbReference type="NCBI Taxonomy" id="1121301"/>
    <lineage>
        <taxon>Bacteria</taxon>
        <taxon>Bacillati</taxon>
        <taxon>Bacillota</taxon>
        <taxon>Clostridia</taxon>
        <taxon>Peptostreptococcales</taxon>
        <taxon>Caminicellaceae</taxon>
        <taxon>Paramaledivibacter</taxon>
    </lineage>
</organism>
<dbReference type="GO" id="GO:0006508">
    <property type="term" value="P:proteolysis"/>
    <property type="evidence" value="ECO:0007669"/>
    <property type="project" value="UniProtKB-KW"/>
</dbReference>
<reference evidence="3 4" key="1">
    <citation type="submission" date="2016-11" db="EMBL/GenBank/DDBJ databases">
        <authorList>
            <person name="Jaros S."/>
            <person name="Januszkiewicz K."/>
            <person name="Wedrychowicz H."/>
        </authorList>
    </citation>
    <scope>NUCLEOTIDE SEQUENCE [LARGE SCALE GENOMIC DNA]</scope>
    <source>
        <strain evidence="3 4">DSM 15212</strain>
    </source>
</reference>
<evidence type="ECO:0000313" key="3">
    <source>
        <dbReference type="EMBL" id="SHK33067.1"/>
    </source>
</evidence>
<proteinExistence type="predicted"/>
<dbReference type="Gene3D" id="2.40.50.140">
    <property type="entry name" value="Nucleic acid-binding proteins"/>
    <property type="match status" value="1"/>
</dbReference>
<dbReference type="OrthoDB" id="1807862at2"/>
<feature type="transmembrane region" description="Helical" evidence="1">
    <location>
        <begin position="7"/>
        <end position="26"/>
    </location>
</feature>
<feature type="domain" description="Membrane protein NfeD2 N-terminal transmembrane" evidence="2">
    <location>
        <begin position="4"/>
        <end position="102"/>
    </location>
</feature>
<keyword evidence="1" id="KW-0812">Transmembrane</keyword>
<feature type="transmembrane region" description="Helical" evidence="1">
    <location>
        <begin position="72"/>
        <end position="93"/>
    </location>
</feature>
<protein>
    <submittedName>
        <fullName evidence="3">Membrane protein implicated in regulation of membrane protease activity</fullName>
    </submittedName>
</protein>
<keyword evidence="3" id="KW-0378">Hydrolase</keyword>